<protein>
    <submittedName>
        <fullName evidence="3">Enamine deaminase RidA (YjgF/YER057c/UK114 family)</fullName>
    </submittedName>
    <submittedName>
        <fullName evidence="2">LysR family transcriptional regulator</fullName>
    </submittedName>
</protein>
<dbReference type="SUPFAM" id="SSF55298">
    <property type="entry name" value="YjgF-like"/>
    <property type="match status" value="1"/>
</dbReference>
<reference evidence="2 4" key="1">
    <citation type="submission" date="2019-07" db="EMBL/GenBank/DDBJ databases">
        <title>Whole genome shotgun sequence of Frigoribacterium faeni NBRC 103066.</title>
        <authorList>
            <person name="Hosoyama A."/>
            <person name="Uohara A."/>
            <person name="Ohji S."/>
            <person name="Ichikawa N."/>
        </authorList>
    </citation>
    <scope>NUCLEOTIDE SEQUENCE [LARGE SCALE GENOMIC DNA]</scope>
    <source>
        <strain evidence="2 4">NBRC 103066</strain>
    </source>
</reference>
<dbReference type="AlphaFoldDB" id="A0A7W3PHT9"/>
<dbReference type="CDD" id="cd02199">
    <property type="entry name" value="YjgF_YER057c_UK114_like_1"/>
    <property type="match status" value="1"/>
</dbReference>
<evidence type="ECO:0000313" key="4">
    <source>
        <dbReference type="Proteomes" id="UP000321154"/>
    </source>
</evidence>
<dbReference type="EMBL" id="BJUV01000012">
    <property type="protein sequence ID" value="GEK83211.1"/>
    <property type="molecule type" value="Genomic_DNA"/>
</dbReference>
<dbReference type="PANTHER" id="PTHR43760:SF1">
    <property type="entry name" value="ENDORIBONUCLEASE L-PSP_CHORISMATE MUTASE-LIKE DOMAIN-CONTAINING PROTEIN"/>
    <property type="match status" value="1"/>
</dbReference>
<dbReference type="Gene3D" id="3.30.1330.40">
    <property type="entry name" value="RutC-like"/>
    <property type="match status" value="1"/>
</dbReference>
<dbReference type="EMBL" id="JACGWW010000001">
    <property type="protein sequence ID" value="MBA8812216.1"/>
    <property type="molecule type" value="Genomic_DNA"/>
</dbReference>
<dbReference type="Proteomes" id="UP000321154">
    <property type="component" value="Unassembled WGS sequence"/>
</dbReference>
<dbReference type="InterPro" id="IPR013813">
    <property type="entry name" value="Endoribo_LPSP/chorism_mut-like"/>
</dbReference>
<keyword evidence="4" id="KW-1185">Reference proteome</keyword>
<evidence type="ECO:0000313" key="5">
    <source>
        <dbReference type="Proteomes" id="UP000522688"/>
    </source>
</evidence>
<evidence type="ECO:0000313" key="3">
    <source>
        <dbReference type="EMBL" id="MBA8812216.1"/>
    </source>
</evidence>
<accession>A0A7W3PHT9</accession>
<dbReference type="Pfam" id="PF14588">
    <property type="entry name" value="YjgF_endoribonc"/>
    <property type="match status" value="1"/>
</dbReference>
<dbReference type="Proteomes" id="UP000522688">
    <property type="component" value="Unassembled WGS sequence"/>
</dbReference>
<gene>
    <name evidence="3" type="ORF">FB463_000440</name>
    <name evidence="2" type="ORF">FFA01_15200</name>
</gene>
<dbReference type="RefSeq" id="WP_146854618.1">
    <property type="nucleotide sequence ID" value="NZ_BAAAHR010000002.1"/>
</dbReference>
<comment type="caution">
    <text evidence="3">The sequence shown here is derived from an EMBL/GenBank/DDBJ whole genome shotgun (WGS) entry which is preliminary data.</text>
</comment>
<feature type="domain" description="Endoribonuclease L-PSP/chorismate mutase-like" evidence="1">
    <location>
        <begin position="7"/>
        <end position="151"/>
    </location>
</feature>
<organism evidence="3 5">
    <name type="scientific">Frigoribacterium faeni</name>
    <dbReference type="NCBI Taxonomy" id="145483"/>
    <lineage>
        <taxon>Bacteria</taxon>
        <taxon>Bacillati</taxon>
        <taxon>Actinomycetota</taxon>
        <taxon>Actinomycetes</taxon>
        <taxon>Micrococcales</taxon>
        <taxon>Microbacteriaceae</taxon>
        <taxon>Frigoribacterium</taxon>
    </lineage>
</organism>
<name>A0A7W3PHT9_9MICO</name>
<reference evidence="3 5" key="2">
    <citation type="submission" date="2020-07" db="EMBL/GenBank/DDBJ databases">
        <title>Sequencing the genomes of 1000 actinobacteria strains.</title>
        <authorList>
            <person name="Klenk H.-P."/>
        </authorList>
    </citation>
    <scope>NUCLEOTIDE SEQUENCE [LARGE SCALE GENOMIC DNA]</scope>
    <source>
        <strain evidence="3 5">DSM 10309</strain>
    </source>
</reference>
<evidence type="ECO:0000259" key="1">
    <source>
        <dbReference type="Pfam" id="PF14588"/>
    </source>
</evidence>
<proteinExistence type="predicted"/>
<evidence type="ECO:0000313" key="2">
    <source>
        <dbReference type="EMBL" id="GEK83211.1"/>
    </source>
</evidence>
<dbReference type="PANTHER" id="PTHR43760">
    <property type="entry name" value="ENDORIBONUCLEASE-RELATED"/>
    <property type="match status" value="1"/>
</dbReference>
<sequence>MARIADRLAELGLALPAVATPAGAYVPAVRTGSYVYTAGQLPFVDGRLPATGKVGDASDLVDPAAAKEMAATCALNALAAASSVLDSLDDVVRVVKVTGFVASDPAFSGQPGVINGASELLGDVFGDAGVHARSAVGVAVLPLDSPVEVEIVLEVRPAV</sequence>
<dbReference type="InterPro" id="IPR035959">
    <property type="entry name" value="RutC-like_sf"/>
</dbReference>
<dbReference type="OrthoDB" id="9806229at2"/>